<reference evidence="11 12" key="1">
    <citation type="submission" date="2016-07" db="EMBL/GenBank/DDBJ databases">
        <title>Characterization of isolates of Eisenbergiella tayi derived from blood cultures, using whole genome sequencing.</title>
        <authorList>
            <person name="Burdz T."/>
            <person name="Wiebe D."/>
            <person name="Huynh C."/>
            <person name="Bernard K."/>
        </authorList>
    </citation>
    <scope>NUCLEOTIDE SEQUENCE [LARGE SCALE GENOMIC DNA]</scope>
    <source>
        <strain evidence="9 11">NML 110608</strain>
        <strain evidence="10 12">NML 120489</strain>
    </source>
</reference>
<evidence type="ECO:0000256" key="1">
    <source>
        <dbReference type="ARBA" id="ARBA00001936"/>
    </source>
</evidence>
<evidence type="ECO:0000256" key="2">
    <source>
        <dbReference type="ARBA" id="ARBA00022723"/>
    </source>
</evidence>
<dbReference type="InterPro" id="IPR047581">
    <property type="entry name" value="EcSI_cupin"/>
</dbReference>
<proteinExistence type="inferred from homology"/>
<dbReference type="InterPro" id="IPR010864">
    <property type="entry name" value="D-lyxose_isomer"/>
</dbReference>
<evidence type="ECO:0000313" key="12">
    <source>
        <dbReference type="Proteomes" id="UP000095003"/>
    </source>
</evidence>
<accession>A0A1E2ZZG8</accession>
<dbReference type="CDD" id="cd20309">
    <property type="entry name" value="cupin_EcSI"/>
    <property type="match status" value="1"/>
</dbReference>
<name>A0A1E2ZZG8_9FIRM</name>
<comment type="cofactor">
    <cofactor evidence="1">
        <name>Mn(2+)</name>
        <dbReference type="ChEBI" id="CHEBI:29035"/>
    </cofactor>
</comment>
<dbReference type="EC" id="5.3.1.15" evidence="8"/>
<dbReference type="Pfam" id="PF07385">
    <property type="entry name" value="Lyx_isomer"/>
    <property type="match status" value="1"/>
</dbReference>
<evidence type="ECO:0000256" key="4">
    <source>
        <dbReference type="ARBA" id="ARBA00023235"/>
    </source>
</evidence>
<keyword evidence="2" id="KW-0479">Metal-binding</keyword>
<keyword evidence="4" id="KW-0413">Isomerase</keyword>
<evidence type="ECO:0000256" key="3">
    <source>
        <dbReference type="ARBA" id="ARBA00023211"/>
    </source>
</evidence>
<protein>
    <recommendedName>
        <fullName evidence="8">D-lyxose ketol-isomerase</fullName>
        <ecNumber evidence="8">5.3.1.15</ecNumber>
    </recommendedName>
</protein>
<evidence type="ECO:0000256" key="8">
    <source>
        <dbReference type="ARBA" id="ARBA00044972"/>
    </source>
</evidence>
<dbReference type="PATRIC" id="fig|1432052.3.peg.139"/>
<evidence type="ECO:0000256" key="7">
    <source>
        <dbReference type="ARBA" id="ARBA00044951"/>
    </source>
</evidence>
<comment type="caution">
    <text evidence="9">The sequence shown here is derived from an EMBL/GenBank/DDBJ whole genome shotgun (WGS) entry which is preliminary data.</text>
</comment>
<gene>
    <name evidence="10" type="ORF">BEH84_00139</name>
    <name evidence="9" type="ORF">BEI61_05884</name>
</gene>
<comment type="catalytic activity">
    <reaction evidence="6">
        <text>D-lyxose = D-xylulose</text>
        <dbReference type="Rhea" id="RHEA:14201"/>
        <dbReference type="ChEBI" id="CHEBI:16789"/>
        <dbReference type="ChEBI" id="CHEBI:17140"/>
        <dbReference type="EC" id="5.3.1.15"/>
    </reaction>
</comment>
<organism evidence="9 11">
    <name type="scientific">Eisenbergiella tayi</name>
    <dbReference type="NCBI Taxonomy" id="1432052"/>
    <lineage>
        <taxon>Bacteria</taxon>
        <taxon>Bacillati</taxon>
        <taxon>Bacillota</taxon>
        <taxon>Clostridia</taxon>
        <taxon>Lachnospirales</taxon>
        <taxon>Lachnospiraceae</taxon>
        <taxon>Eisenbergiella</taxon>
    </lineage>
</organism>
<dbReference type="EMBL" id="MCGI01000001">
    <property type="protein sequence ID" value="ODM12425.1"/>
    <property type="molecule type" value="Genomic_DNA"/>
</dbReference>
<dbReference type="Proteomes" id="UP000095003">
    <property type="component" value="Unassembled WGS sequence"/>
</dbReference>
<keyword evidence="5" id="KW-0119">Carbohydrate metabolism</keyword>
<dbReference type="AlphaFoldDB" id="A0A1E2ZZG8"/>
<sequence length="233" mass="26973">MGVLKIMKRSEINAALKEMEAMVKEHRFELPPFCDFTPEEWQNKSHEYDEIRDNMLGWDITDYGLGKFDEVGFSLITIRNGNLKNPKYTKTYAEKLLYIKEGQMAPMHFHWNKMEDIINRGGGNVLIRVYNSTKDEQFADTDVTVNCDGREFTVPAGTQVKLKPGESITIYPYMYHDFELEPGTGPVLLGEVSMCNDDNTDNRFYEPIGRFPEIEEDEPPYRLLCNEYPAAKD</sequence>
<comment type="similarity">
    <text evidence="7">Belongs to the D-lyxose ketol-isomerase family.</text>
</comment>
<dbReference type="GO" id="GO:0046872">
    <property type="term" value="F:metal ion binding"/>
    <property type="evidence" value="ECO:0007669"/>
    <property type="project" value="UniProtKB-KW"/>
</dbReference>
<dbReference type="Gene3D" id="2.60.120.10">
    <property type="entry name" value="Jelly Rolls"/>
    <property type="match status" value="1"/>
</dbReference>
<dbReference type="GO" id="GO:0047828">
    <property type="term" value="F:D-lyxose ketol-isomerase activity"/>
    <property type="evidence" value="ECO:0007669"/>
    <property type="project" value="UniProtKB-EC"/>
</dbReference>
<keyword evidence="3" id="KW-0464">Manganese</keyword>
<evidence type="ECO:0000313" key="10">
    <source>
        <dbReference type="EMBL" id="ODM12425.1"/>
    </source>
</evidence>
<evidence type="ECO:0000313" key="11">
    <source>
        <dbReference type="Proteomes" id="UP000094067"/>
    </source>
</evidence>
<evidence type="ECO:0000256" key="5">
    <source>
        <dbReference type="ARBA" id="ARBA00023277"/>
    </source>
</evidence>
<evidence type="ECO:0000313" key="9">
    <source>
        <dbReference type="EMBL" id="ODM01885.1"/>
    </source>
</evidence>
<evidence type="ECO:0000256" key="6">
    <source>
        <dbReference type="ARBA" id="ARBA00044907"/>
    </source>
</evidence>
<dbReference type="InterPro" id="IPR014710">
    <property type="entry name" value="RmlC-like_jellyroll"/>
</dbReference>
<dbReference type="EMBL" id="MCGH01000005">
    <property type="protein sequence ID" value="ODM01885.1"/>
    <property type="molecule type" value="Genomic_DNA"/>
</dbReference>
<dbReference type="Proteomes" id="UP000094067">
    <property type="component" value="Unassembled WGS sequence"/>
</dbReference>